<evidence type="ECO:0000313" key="3">
    <source>
        <dbReference type="EMBL" id="SNR56712.1"/>
    </source>
</evidence>
<dbReference type="RefSeq" id="WP_089385493.1">
    <property type="nucleotide sequence ID" value="NZ_FZNQ01000016.1"/>
</dbReference>
<dbReference type="OrthoDB" id="9187at2157"/>
<accession>A0A238XDF8</accession>
<keyword evidence="1" id="KW-1277">Toxin-antitoxin system</keyword>
<organism evidence="3 4">
    <name type="scientific">Halorubrum vacuolatum</name>
    <name type="common">Natronobacterium vacuolatum</name>
    <dbReference type="NCBI Taxonomy" id="63740"/>
    <lineage>
        <taxon>Archaea</taxon>
        <taxon>Methanobacteriati</taxon>
        <taxon>Methanobacteriota</taxon>
        <taxon>Stenosarchaea group</taxon>
        <taxon>Halobacteria</taxon>
        <taxon>Halobacteriales</taxon>
        <taxon>Haloferacaceae</taxon>
        <taxon>Halorubrum</taxon>
    </lineage>
</organism>
<feature type="region of interest" description="Disordered" evidence="2">
    <location>
        <begin position="62"/>
        <end position="81"/>
    </location>
</feature>
<sequence length="81" mass="9454">MTTSIKISKETKRKLEVIKRPDETFDELLSRLIIERTEDDVEALAGFADNDIEQHMDDERTAFSDSLNDRTDRTHTRLDQS</sequence>
<keyword evidence="4" id="KW-1185">Reference proteome</keyword>
<proteinExistence type="predicted"/>
<protein>
    <submittedName>
        <fullName evidence="3">Uncharacterized ACR, COG1753</fullName>
    </submittedName>
</protein>
<reference evidence="3 4" key="1">
    <citation type="submission" date="2017-06" db="EMBL/GenBank/DDBJ databases">
        <authorList>
            <person name="Kim H.J."/>
            <person name="Triplett B.A."/>
        </authorList>
    </citation>
    <scope>NUCLEOTIDE SEQUENCE [LARGE SCALE GENOMIC DNA]</scope>
    <source>
        <strain evidence="3 4">DSM 8800</strain>
    </source>
</reference>
<evidence type="ECO:0000313" key="4">
    <source>
        <dbReference type="Proteomes" id="UP000198397"/>
    </source>
</evidence>
<name>A0A238XDF8_HALVU</name>
<dbReference type="Pfam" id="PF02697">
    <property type="entry name" value="VAPB_antitox"/>
    <property type="match status" value="1"/>
</dbReference>
<dbReference type="InterPro" id="IPR003847">
    <property type="entry name" value="Put_antitoxin"/>
</dbReference>
<dbReference type="AlphaFoldDB" id="A0A238XDF8"/>
<evidence type="ECO:0000256" key="2">
    <source>
        <dbReference type="SAM" id="MobiDB-lite"/>
    </source>
</evidence>
<evidence type="ECO:0000256" key="1">
    <source>
        <dbReference type="ARBA" id="ARBA00022649"/>
    </source>
</evidence>
<gene>
    <name evidence="3" type="ORF">SAMN06264855_11616</name>
</gene>
<dbReference type="EMBL" id="FZNQ01000016">
    <property type="protein sequence ID" value="SNR56712.1"/>
    <property type="molecule type" value="Genomic_DNA"/>
</dbReference>
<dbReference type="Proteomes" id="UP000198397">
    <property type="component" value="Unassembled WGS sequence"/>
</dbReference>